<protein>
    <submittedName>
        <fullName evidence="1">Uncharacterized protein</fullName>
    </submittedName>
</protein>
<organism evidence="1 2">
    <name type="scientific">Oedothorax gibbosus</name>
    <dbReference type="NCBI Taxonomy" id="931172"/>
    <lineage>
        <taxon>Eukaryota</taxon>
        <taxon>Metazoa</taxon>
        <taxon>Ecdysozoa</taxon>
        <taxon>Arthropoda</taxon>
        <taxon>Chelicerata</taxon>
        <taxon>Arachnida</taxon>
        <taxon>Araneae</taxon>
        <taxon>Araneomorphae</taxon>
        <taxon>Entelegynae</taxon>
        <taxon>Araneoidea</taxon>
        <taxon>Linyphiidae</taxon>
        <taxon>Erigoninae</taxon>
        <taxon>Oedothorax</taxon>
    </lineage>
</organism>
<gene>
    <name evidence="1" type="ORF">JTE90_028615</name>
</gene>
<name>A0AAV6TXS0_9ARAC</name>
<evidence type="ECO:0000313" key="2">
    <source>
        <dbReference type="Proteomes" id="UP000827092"/>
    </source>
</evidence>
<comment type="caution">
    <text evidence="1">The sequence shown here is derived from an EMBL/GenBank/DDBJ whole genome shotgun (WGS) entry which is preliminary data.</text>
</comment>
<dbReference type="EMBL" id="JAFNEN010000862">
    <property type="protein sequence ID" value="KAG8176633.1"/>
    <property type="molecule type" value="Genomic_DNA"/>
</dbReference>
<dbReference type="PANTHER" id="PTHR46579:SF1">
    <property type="entry name" value="F5_8 TYPE C DOMAIN-CONTAINING PROTEIN"/>
    <property type="match status" value="1"/>
</dbReference>
<dbReference type="Proteomes" id="UP000827092">
    <property type="component" value="Unassembled WGS sequence"/>
</dbReference>
<dbReference type="AlphaFoldDB" id="A0AAV6TXS0"/>
<sequence>MPPDFITELRTIIKSQLNEKDDVKNVTRLLEAAGVESLNGLRFVEEEDLVDLKPIKRRKLISAFKAVMYTIALPTSTEASKASASDGPLLSSVSSNIQNTSASTSASINIACDSESAEYHQYFCKPYSEEVENGVLVDFFSGVRYQSHTSPVLLKHPTNTIIIMLYHDDIELANALGIKRSNRGKMTMFYITFLNIPLYLRSQLVHIHLLAVAKASSVKTSMAKALLLNEFFNTINELGDDGLTFMTPNGLSKFHGCLLYTGDSLACHNIGGFKEGFSNVVKQPCRTCKISSQEYGTTFHHSSCILRTDTEIKRQLARLNNAANKADRENLSKEFGLNSRSVLFELNYFSLTKDLLYDPMHIFLEGVAPKETTLFLKSCITDGYFTRKELNELIANFKFHNSVSKSLYPRAFETNMQVTASSSACLNLILHLPFILKDCFETEVPDSLLCFVMMVQIVQYVLSPALHVDMLQKLEHLIASHQQSFIDCYGAENIIPKMHMMVHLPEQIRQHGPARHHWTMRMEAKNAIAKNKKFFNFKNLPFSLSEYFQLHFATNFWESSVFFSEGYVIIPRENLPPEIICNDEEMKSDQKEESTEEQIVMPLAKKSKKKCFVPVPLPQFSQVLAPLLEGLMLTETDHSRLSSIMKDELNLFLK</sequence>
<accession>A0AAV6TXS0</accession>
<reference evidence="1 2" key="1">
    <citation type="journal article" date="2022" name="Nat. Ecol. Evol.">
        <title>A masculinizing supergene underlies an exaggerated male reproductive morph in a spider.</title>
        <authorList>
            <person name="Hendrickx F."/>
            <person name="De Corte Z."/>
            <person name="Sonet G."/>
            <person name="Van Belleghem S.M."/>
            <person name="Kostlbacher S."/>
            <person name="Vangestel C."/>
        </authorList>
    </citation>
    <scope>NUCLEOTIDE SEQUENCE [LARGE SCALE GENOMIC DNA]</scope>
    <source>
        <strain evidence="1">W744_W776</strain>
    </source>
</reference>
<dbReference type="PANTHER" id="PTHR46579">
    <property type="entry name" value="F5/8 TYPE C DOMAIN-CONTAINING PROTEIN-RELATED"/>
    <property type="match status" value="1"/>
</dbReference>
<evidence type="ECO:0000313" key="1">
    <source>
        <dbReference type="EMBL" id="KAG8176633.1"/>
    </source>
</evidence>
<keyword evidence="2" id="KW-1185">Reference proteome</keyword>
<proteinExistence type="predicted"/>